<keyword evidence="5 8" id="KW-0472">Membrane</keyword>
<dbReference type="InterPro" id="IPR003660">
    <property type="entry name" value="HAMP_dom"/>
</dbReference>
<keyword evidence="4 8" id="KW-1133">Transmembrane helix</keyword>
<evidence type="ECO:0000256" key="3">
    <source>
        <dbReference type="ARBA" id="ARBA00022692"/>
    </source>
</evidence>
<dbReference type="RefSeq" id="WP_213237414.1">
    <property type="nucleotide sequence ID" value="NZ_JAHBCL010000022.1"/>
</dbReference>
<evidence type="ECO:0000256" key="4">
    <source>
        <dbReference type="ARBA" id="ARBA00022989"/>
    </source>
</evidence>
<feature type="transmembrane region" description="Helical" evidence="8">
    <location>
        <begin position="9"/>
        <end position="31"/>
    </location>
</feature>
<gene>
    <name evidence="11" type="ORF">KHM83_12780</name>
</gene>
<dbReference type="EMBL" id="JAHBCL010000022">
    <property type="protein sequence ID" value="MBS7527552.1"/>
    <property type="molecule type" value="Genomic_DNA"/>
</dbReference>
<evidence type="ECO:0000256" key="1">
    <source>
        <dbReference type="ARBA" id="ARBA00004141"/>
    </source>
</evidence>
<evidence type="ECO:0000256" key="2">
    <source>
        <dbReference type="ARBA" id="ARBA00022500"/>
    </source>
</evidence>
<dbReference type="Pfam" id="PF13675">
    <property type="entry name" value="PilJ"/>
    <property type="match status" value="1"/>
</dbReference>
<dbReference type="PROSITE" id="PS50885">
    <property type="entry name" value="HAMP"/>
    <property type="match status" value="2"/>
</dbReference>
<dbReference type="Gene3D" id="1.20.120.1530">
    <property type="match status" value="1"/>
</dbReference>
<dbReference type="PROSITE" id="PS50111">
    <property type="entry name" value="CHEMOTAXIS_TRANSDUC_2"/>
    <property type="match status" value="1"/>
</dbReference>
<dbReference type="Pfam" id="PF18947">
    <property type="entry name" value="HAMP_2"/>
    <property type="match status" value="2"/>
</dbReference>
<dbReference type="SUPFAM" id="SSF158472">
    <property type="entry name" value="HAMP domain-like"/>
    <property type="match status" value="1"/>
</dbReference>
<comment type="caution">
    <text evidence="11">The sequence shown here is derived from an EMBL/GenBank/DDBJ whole genome shotgun (WGS) entry which is preliminary data.</text>
</comment>
<dbReference type="Pfam" id="PF00672">
    <property type="entry name" value="HAMP"/>
    <property type="match status" value="1"/>
</dbReference>
<evidence type="ECO:0000256" key="7">
    <source>
        <dbReference type="PROSITE-ProRule" id="PRU00284"/>
    </source>
</evidence>
<organism evidence="11 12">
    <name type="scientific">Fusibacter paucivorans</name>
    <dbReference type="NCBI Taxonomy" id="76009"/>
    <lineage>
        <taxon>Bacteria</taxon>
        <taxon>Bacillati</taxon>
        <taxon>Bacillota</taxon>
        <taxon>Clostridia</taxon>
        <taxon>Eubacteriales</taxon>
        <taxon>Eubacteriales Family XII. Incertae Sedis</taxon>
        <taxon>Fusibacter</taxon>
    </lineage>
</organism>
<dbReference type="InterPro" id="IPR029095">
    <property type="entry name" value="NarX-like_N"/>
</dbReference>
<feature type="domain" description="HAMP" evidence="10">
    <location>
        <begin position="200"/>
        <end position="252"/>
    </location>
</feature>
<comment type="subcellular location">
    <subcellularLocation>
        <location evidence="1">Membrane</location>
        <topology evidence="1">Multi-pass membrane protein</topology>
    </subcellularLocation>
</comment>
<dbReference type="Pfam" id="PF00015">
    <property type="entry name" value="MCPsignal"/>
    <property type="match status" value="1"/>
</dbReference>
<dbReference type="InterPro" id="IPR051310">
    <property type="entry name" value="MCP_chemotaxis"/>
</dbReference>
<keyword evidence="12" id="KW-1185">Reference proteome</keyword>
<dbReference type="SMART" id="SM00304">
    <property type="entry name" value="HAMP"/>
    <property type="match status" value="2"/>
</dbReference>
<keyword evidence="3 8" id="KW-0812">Transmembrane</keyword>
<dbReference type="Gene3D" id="6.10.340.10">
    <property type="match status" value="1"/>
</dbReference>
<dbReference type="Proteomes" id="UP000746471">
    <property type="component" value="Unassembled WGS sequence"/>
</dbReference>
<protein>
    <submittedName>
        <fullName evidence="11">Type IV pili methyl-accepting chemotaxis transducer N-terminal domain-containing protein</fullName>
    </submittedName>
</protein>
<feature type="domain" description="HAMP" evidence="10">
    <location>
        <begin position="466"/>
        <end position="518"/>
    </location>
</feature>
<evidence type="ECO:0000256" key="5">
    <source>
        <dbReference type="ARBA" id="ARBA00023136"/>
    </source>
</evidence>
<proteinExistence type="inferred from homology"/>
<feature type="domain" description="Methyl-accepting transducer" evidence="9">
    <location>
        <begin position="523"/>
        <end position="752"/>
    </location>
</feature>
<keyword evidence="2" id="KW-0145">Chemotaxis</keyword>
<dbReference type="SMART" id="SM00283">
    <property type="entry name" value="MA"/>
    <property type="match status" value="1"/>
</dbReference>
<sequence length="769" mass="84468">MLKSIQSRLIFSGILFVALFYASILFTFSILEEQEQDALLVNISGRQRMLSQRISKNLLLLHSDFLDEASKESVQAEVTGAMTLFDETLKGFEEGGEVTDTDGTRSAIKPLVGFESYLEEIRNIWTPFKRSAVQLIEADDSAALHYIYENNNALLAKSNSLVTALQSSAQVKVAHLKRFQITFGILSLVLFVIVISILKKFVIRPISEIDSALKEVAKGNYTVHIEHGSDDEIGRLVKSLNQVLTHINKSAAQLLALSQGEAVTKAVDVLETDTLSLAQNALIDNVDALFTEINMVSLSVAKGALSDRTEIVKFEGRWRALLEQVNQILDQYEMPIKEIIHMGEALSVGQLDVTVQEAYEGDFKVLMQSLLQIKESVESLIQEIKLLIHAAEMGDLKARSDSRVLRGEYRMALDNINCLLDLIIKPINESAAVLGNIATGQFDRRVEGDYRGDHAIIKDALNDTVNSMKLVLNDLTSQMSYMATGDYTKRIDSGYLGEWADLKTAYNQTVGSVRYVLNQTRDSSRAVDGAAESLGVLSHELSQASTEQSASIRDIMQSVDGFANQIHNNATNTAKANELIKQVDTKTEICNQSMLGLEQSMQKLSESSAAILKLGSVINEISLQTNLLALNAAVEAARAGEHGKGFAVVAEEVRNLAVRSAASVEETTALVEQSLVDIKTSKLKTGETAEDLRAIQADMQRVTSLIEEIKRTSQMQSDTSQQILSGIEQISIATDISSKTAEKTANASESLIRQSEKMSELMGQFILDS</sequence>
<dbReference type="PANTHER" id="PTHR43531:SF11">
    <property type="entry name" value="METHYL-ACCEPTING CHEMOTAXIS PROTEIN 3"/>
    <property type="match status" value="1"/>
</dbReference>
<evidence type="ECO:0000313" key="11">
    <source>
        <dbReference type="EMBL" id="MBS7527552.1"/>
    </source>
</evidence>
<dbReference type="CDD" id="cd06225">
    <property type="entry name" value="HAMP"/>
    <property type="match status" value="1"/>
</dbReference>
<evidence type="ECO:0000256" key="8">
    <source>
        <dbReference type="SAM" id="Phobius"/>
    </source>
</evidence>
<dbReference type="InterPro" id="IPR004089">
    <property type="entry name" value="MCPsignal_dom"/>
</dbReference>
<dbReference type="Gene3D" id="1.10.287.950">
    <property type="entry name" value="Methyl-accepting chemotaxis protein"/>
    <property type="match status" value="1"/>
</dbReference>
<comment type="similarity">
    <text evidence="6">Belongs to the methyl-accepting chemotaxis (MCP) protein family.</text>
</comment>
<accession>A0ABS5PU46</accession>
<evidence type="ECO:0000259" key="10">
    <source>
        <dbReference type="PROSITE" id="PS50885"/>
    </source>
</evidence>
<name>A0ABS5PU46_9FIRM</name>
<reference evidence="11 12" key="1">
    <citation type="submission" date="2021-05" db="EMBL/GenBank/DDBJ databases">
        <title>Fusibacter ferrireducens sp. nov., an anaerobic, sulfur- and Fe-reducing bacterium isolated from the mangrove sediment.</title>
        <authorList>
            <person name="Qiu D."/>
        </authorList>
    </citation>
    <scope>NUCLEOTIDE SEQUENCE [LARGE SCALE GENOMIC DNA]</scope>
    <source>
        <strain evidence="11 12">DSM 12116</strain>
    </source>
</reference>
<keyword evidence="7" id="KW-0807">Transducer</keyword>
<feature type="transmembrane region" description="Helical" evidence="8">
    <location>
        <begin position="179"/>
        <end position="198"/>
    </location>
</feature>
<dbReference type="PANTHER" id="PTHR43531">
    <property type="entry name" value="PROTEIN ICFG"/>
    <property type="match status" value="1"/>
</dbReference>
<evidence type="ECO:0000313" key="12">
    <source>
        <dbReference type="Proteomes" id="UP000746471"/>
    </source>
</evidence>
<evidence type="ECO:0000259" key="9">
    <source>
        <dbReference type="PROSITE" id="PS50111"/>
    </source>
</evidence>
<evidence type="ECO:0000256" key="6">
    <source>
        <dbReference type="ARBA" id="ARBA00029447"/>
    </source>
</evidence>
<dbReference type="SUPFAM" id="SSF58104">
    <property type="entry name" value="Methyl-accepting chemotaxis protein (MCP) signaling domain"/>
    <property type="match status" value="1"/>
</dbReference>